<protein>
    <submittedName>
        <fullName evidence="6">Uncharacterized protein</fullName>
    </submittedName>
</protein>
<comment type="subcellular location">
    <subcellularLocation>
        <location evidence="1">Membrane</location>
        <topology evidence="1">Multi-pass membrane protein</topology>
    </subcellularLocation>
</comment>
<evidence type="ECO:0000313" key="7">
    <source>
        <dbReference type="Proteomes" id="UP001281761"/>
    </source>
</evidence>
<feature type="transmembrane region" description="Helical" evidence="5">
    <location>
        <begin position="12"/>
        <end position="42"/>
    </location>
</feature>
<evidence type="ECO:0000256" key="1">
    <source>
        <dbReference type="ARBA" id="ARBA00004141"/>
    </source>
</evidence>
<evidence type="ECO:0000313" key="6">
    <source>
        <dbReference type="EMBL" id="KAK2945254.1"/>
    </source>
</evidence>
<dbReference type="EMBL" id="JARBJD010000267">
    <property type="protein sequence ID" value="KAK2945254.1"/>
    <property type="molecule type" value="Genomic_DNA"/>
</dbReference>
<reference evidence="6 7" key="1">
    <citation type="journal article" date="2022" name="bioRxiv">
        <title>Genomics of Preaxostyla Flagellates Illuminates Evolutionary Transitions and the Path Towards Mitochondrial Loss.</title>
        <authorList>
            <person name="Novak L.V.F."/>
            <person name="Treitli S.C."/>
            <person name="Pyrih J."/>
            <person name="Halakuc P."/>
            <person name="Pipaliya S.V."/>
            <person name="Vacek V."/>
            <person name="Brzon O."/>
            <person name="Soukal P."/>
            <person name="Eme L."/>
            <person name="Dacks J.B."/>
            <person name="Karnkowska A."/>
            <person name="Elias M."/>
            <person name="Hampl V."/>
        </authorList>
    </citation>
    <scope>NUCLEOTIDE SEQUENCE [LARGE SCALE GENOMIC DNA]</scope>
    <source>
        <strain evidence="6">NAU3</strain>
        <tissue evidence="6">Gut</tissue>
    </source>
</reference>
<dbReference type="InterPro" id="IPR018499">
    <property type="entry name" value="Tetraspanin/Peripherin"/>
</dbReference>
<keyword evidence="7" id="KW-1185">Reference proteome</keyword>
<dbReference type="Pfam" id="PF00335">
    <property type="entry name" value="Tetraspanin"/>
    <property type="match status" value="1"/>
</dbReference>
<keyword evidence="2 5" id="KW-0812">Transmembrane</keyword>
<evidence type="ECO:0000256" key="3">
    <source>
        <dbReference type="ARBA" id="ARBA00022989"/>
    </source>
</evidence>
<gene>
    <name evidence="6" type="ORF">BLNAU_19830</name>
</gene>
<feature type="transmembrane region" description="Helical" evidence="5">
    <location>
        <begin position="254"/>
        <end position="274"/>
    </location>
</feature>
<feature type="transmembrane region" description="Helical" evidence="5">
    <location>
        <begin position="148"/>
        <end position="173"/>
    </location>
</feature>
<name>A0ABQ9X0G2_9EUKA</name>
<keyword evidence="4 5" id="KW-0472">Membrane</keyword>
<keyword evidence="3 5" id="KW-1133">Transmembrane helix</keyword>
<sequence length="401" mass="43007">MCCVPESHEKRCCAITLIIFNIIFAVVGVALLVLAIIFLANISGMPTFPIVILIVAIVILVAAVLGFIGSCYESGSDNKCSLFSLNLYWVIAFLAAIVLIAFGVLCFAAKTSVESAIVWAFADFLSRPKDDDVTATLTKGIKFFIDSVYAVGAVSLAAGIVIVVSFVFVCYLLGKQQFLLTTSRYGSLLISAVGLLVLIVFILLLVLTEDLSKWPKVTIAGIAVGGVLLFVGVWGFITYCCCLGKKCPSITHTILLTVMVVACIAVGIVGGVLISQVTRTEVEASFIKNCEFPEAEILPGVVIKHVVKGSDCEGTMKAFQSMLCNSTSNAINCNTKAEDRMGQDTLDLIKDSMNYIYSQAVGGMIALCVILIVVALFLLYMTITAYILSCCCRYGEEIQAD</sequence>
<feature type="transmembrane region" description="Helical" evidence="5">
    <location>
        <begin position="219"/>
        <end position="242"/>
    </location>
</feature>
<evidence type="ECO:0000256" key="5">
    <source>
        <dbReference type="SAM" id="Phobius"/>
    </source>
</evidence>
<evidence type="ECO:0000256" key="2">
    <source>
        <dbReference type="ARBA" id="ARBA00022692"/>
    </source>
</evidence>
<proteinExistence type="predicted"/>
<feature type="transmembrane region" description="Helical" evidence="5">
    <location>
        <begin position="88"/>
        <end position="110"/>
    </location>
</feature>
<feature type="transmembrane region" description="Helical" evidence="5">
    <location>
        <begin position="356"/>
        <end position="379"/>
    </location>
</feature>
<dbReference type="Proteomes" id="UP001281761">
    <property type="component" value="Unassembled WGS sequence"/>
</dbReference>
<comment type="caution">
    <text evidence="6">The sequence shown here is derived from an EMBL/GenBank/DDBJ whole genome shotgun (WGS) entry which is preliminary data.</text>
</comment>
<accession>A0ABQ9X0G2</accession>
<dbReference type="PRINTS" id="PR00259">
    <property type="entry name" value="TMFOUR"/>
</dbReference>
<feature type="transmembrane region" description="Helical" evidence="5">
    <location>
        <begin position="48"/>
        <end position="68"/>
    </location>
</feature>
<organism evidence="6 7">
    <name type="scientific">Blattamonas nauphoetae</name>
    <dbReference type="NCBI Taxonomy" id="2049346"/>
    <lineage>
        <taxon>Eukaryota</taxon>
        <taxon>Metamonada</taxon>
        <taxon>Preaxostyla</taxon>
        <taxon>Oxymonadida</taxon>
        <taxon>Blattamonas</taxon>
    </lineage>
</organism>
<feature type="transmembrane region" description="Helical" evidence="5">
    <location>
        <begin position="185"/>
        <end position="207"/>
    </location>
</feature>
<evidence type="ECO:0000256" key="4">
    <source>
        <dbReference type="ARBA" id="ARBA00023136"/>
    </source>
</evidence>